<dbReference type="InterPro" id="IPR036392">
    <property type="entry name" value="PLAT/LH2_dom_sf"/>
</dbReference>
<evidence type="ECO:0000256" key="11">
    <source>
        <dbReference type="PIRSR" id="PIRSR601885-2"/>
    </source>
</evidence>
<evidence type="ECO:0000256" key="3">
    <source>
        <dbReference type="ARBA" id="ARBA00009419"/>
    </source>
</evidence>
<dbReference type="SUPFAM" id="SSF49723">
    <property type="entry name" value="Lipase/lipooxygenase domain (PLAT/LH2 domain)"/>
    <property type="match status" value="1"/>
</dbReference>
<feature type="domain" description="Lipoxygenase" evidence="15">
    <location>
        <begin position="119"/>
        <end position="670"/>
    </location>
</feature>
<feature type="binding site" evidence="11">
    <location>
        <position position="17"/>
    </location>
    <ligand>
        <name>Ca(2+)</name>
        <dbReference type="ChEBI" id="CHEBI:29108"/>
        <label>1</label>
    </ligand>
</feature>
<keyword evidence="8 10" id="KW-0408">Iron</keyword>
<dbReference type="CDD" id="cd01753">
    <property type="entry name" value="PLAT_LOX"/>
    <property type="match status" value="1"/>
</dbReference>
<keyword evidence="17" id="KW-1185">Reference proteome</keyword>
<proteinExistence type="inferred from homology"/>
<dbReference type="InterPro" id="IPR042062">
    <property type="entry name" value="PLAT_LOX_verte"/>
</dbReference>
<evidence type="ECO:0000256" key="6">
    <source>
        <dbReference type="ARBA" id="ARBA00022964"/>
    </source>
</evidence>
<dbReference type="Gene3D" id="1.20.245.10">
    <property type="entry name" value="Lipoxygenase-1, Domain 5"/>
    <property type="match status" value="1"/>
</dbReference>
<reference evidence="16 17" key="1">
    <citation type="journal article" date="2012" name="Genome Biol.">
        <title>Sequencing three crocodilian genomes to illuminate the evolution of archosaurs and amniotes.</title>
        <authorList>
            <person name="St John J.A."/>
            <person name="Braun E.L."/>
            <person name="Isberg S.R."/>
            <person name="Miles L.G."/>
            <person name="Chong A.Y."/>
            <person name="Gongora J."/>
            <person name="Dalzell P."/>
            <person name="Moran C."/>
            <person name="Bed'hom B."/>
            <person name="Abzhanov A."/>
            <person name="Burgess S.C."/>
            <person name="Cooksey A.M."/>
            <person name="Castoe T.A."/>
            <person name="Crawford N.G."/>
            <person name="Densmore L.D."/>
            <person name="Drew J.C."/>
            <person name="Edwards S.V."/>
            <person name="Faircloth B.C."/>
            <person name="Fujita M.K."/>
            <person name="Greenwold M.J."/>
            <person name="Hoffmann F.G."/>
            <person name="Howard J.M."/>
            <person name="Iguchi T."/>
            <person name="Janes D.E."/>
            <person name="Khan S.Y."/>
            <person name="Kohno S."/>
            <person name="de Koning A.J."/>
            <person name="Lance S.L."/>
            <person name="McCarthy F.M."/>
            <person name="McCormack J.E."/>
            <person name="Merchant M.E."/>
            <person name="Peterson D.G."/>
            <person name="Pollock D.D."/>
            <person name="Pourmand N."/>
            <person name="Raney B.J."/>
            <person name="Roessler K.A."/>
            <person name="Sanford J.R."/>
            <person name="Sawyer R.H."/>
            <person name="Schmidt C.J."/>
            <person name="Triplett E.W."/>
            <person name="Tuberville T.D."/>
            <person name="Venegas-Anaya M."/>
            <person name="Howard J.T."/>
            <person name="Jarvis E.D."/>
            <person name="Guillette L.J.Jr."/>
            <person name="Glenn T.C."/>
            <person name="Green R.E."/>
            <person name="Ray D.A."/>
        </authorList>
    </citation>
    <scope>NUCLEOTIDE SEQUENCE [LARGE SCALE GENOMIC DNA]</scope>
    <source>
        <strain evidence="16">KSC_2009_1</strain>
    </source>
</reference>
<dbReference type="Proteomes" id="UP000050525">
    <property type="component" value="Unassembled WGS sequence"/>
</dbReference>
<dbReference type="Gene3D" id="2.60.60.20">
    <property type="entry name" value="PLAT/LH2 domain"/>
    <property type="match status" value="1"/>
</dbReference>
<comment type="pathway">
    <text evidence="2">Lipid metabolism.</text>
</comment>
<comment type="subcellular location">
    <subcellularLocation>
        <location evidence="1">Cytoplasm</location>
    </subcellularLocation>
</comment>
<dbReference type="PRINTS" id="PR00467">
    <property type="entry name" value="MAMLPOXGNASE"/>
</dbReference>
<dbReference type="GO" id="GO:0034440">
    <property type="term" value="P:lipid oxidation"/>
    <property type="evidence" value="ECO:0007669"/>
    <property type="project" value="InterPro"/>
</dbReference>
<comment type="caution">
    <text evidence="13">Lacks conserved residue(s) required for the propagation of feature annotation.</text>
</comment>
<evidence type="ECO:0000259" key="15">
    <source>
        <dbReference type="PROSITE" id="PS51393"/>
    </source>
</evidence>
<name>A0A151NWZ1_ALLMI</name>
<feature type="site" description="Essential for stabilizing binding to COTL1" evidence="12">
    <location>
        <position position="104"/>
    </location>
</feature>
<sequence length="670" mass="76087">MALYKVQVTTGKWLLAGTLDSIYITLVGTEGQSPKHLLDKFGLDFTREAVSEYTVPCEKPLGPILLIRVSKEPHCFLPENIWYCNIIRVTSPGGETYNFPCYQWIEGYRTFELPEGTAKTPGDDTHPLLQKHRREEVVRRKERYQWKEYSPGIPWCANVDSIVTAEFNLQYSFPKAAAFYGRGGAAAFESKLKGYLDCPYSWKKLEDIQKIFSFYQNNVSEYVAKHWKEDAFFGYQFLNGVNPIVIQKCTKLPENFPVTQEMVAISLGKATNLSKELQNGTIYLANYKILEGISATKVNEQQQYIAAPLCLLHQKPSGEVIPLAIQLSQHPGPDSPIFLPSDPEWLWTLAKTWVRNAEFHVHEGVTHLLCGHFIPEVFAVATLRLLPMCHPLYKLLTPHMRYSIHITIQARTLLLSPRGVFDLAIATGRVGLVEVLSKALKSISYTTLCLPDNLKARGVENLKNYYFRDDALKIWEAVESFVSGIIGYYYPSDTLVQEDHELQAWVGEVFTKGFLGRQSSGIPSSLKTKAELTKFMTMVIYTCSAYHAAVNSGQFEMGTFMPNFPSTMRKPPPRTKDPVTLQEFLDTIPAMNSTSLVLSVLWVLRNENLDMRSLGTYPDEHFTEQEPKRLITEFQWRLAKLSQEIGERNKGLDLPYTYLDPPNIENSAAV</sequence>
<feature type="binding site" evidence="11">
    <location>
        <position position="39"/>
    </location>
    <ligand>
        <name>Ca(2+)</name>
        <dbReference type="ChEBI" id="CHEBI:29108"/>
        <label>2</label>
    </ligand>
</feature>
<dbReference type="EMBL" id="AKHW03001653">
    <property type="protein sequence ID" value="KYO41253.1"/>
    <property type="molecule type" value="Genomic_DNA"/>
</dbReference>
<feature type="binding site" evidence="10">
    <location>
        <position position="547"/>
    </location>
    <ligand>
        <name>Fe cation</name>
        <dbReference type="ChEBI" id="CHEBI:24875"/>
        <note>catalytic</note>
    </ligand>
</feature>
<dbReference type="InterPro" id="IPR013819">
    <property type="entry name" value="LipOase_C"/>
</dbReference>
<keyword evidence="9" id="KW-0443">Lipid metabolism</keyword>
<dbReference type="FunFam" id="1.20.245.10:FF:000001">
    <property type="entry name" value="Arachidonate 5-lipoxygenase a"/>
    <property type="match status" value="1"/>
</dbReference>
<accession>A0A151NWZ1</accession>
<gene>
    <name evidence="16" type="ORF">Y1Q_0007002</name>
</gene>
<dbReference type="Pfam" id="PF01477">
    <property type="entry name" value="PLAT"/>
    <property type="match status" value="1"/>
</dbReference>
<dbReference type="STRING" id="8496.A0A151NWZ1"/>
<evidence type="ECO:0000256" key="1">
    <source>
        <dbReference type="ARBA" id="ARBA00004496"/>
    </source>
</evidence>
<dbReference type="InterPro" id="IPR036226">
    <property type="entry name" value="LipOase_C_sf"/>
</dbReference>
<dbReference type="AlphaFoldDB" id="A0A151NWZ1"/>
<dbReference type="InterPro" id="IPR020834">
    <property type="entry name" value="LipOase_CS"/>
</dbReference>
<feature type="binding site" evidence="10">
    <location>
        <position position="372"/>
    </location>
    <ligand>
        <name>Fe cation</name>
        <dbReference type="ChEBI" id="CHEBI:24875"/>
        <note>catalytic</note>
    </ligand>
</feature>
<keyword evidence="6" id="KW-0223">Dioxygenase</keyword>
<keyword evidence="4" id="KW-0963">Cytoplasm</keyword>
<evidence type="ECO:0000259" key="14">
    <source>
        <dbReference type="PROSITE" id="PS50095"/>
    </source>
</evidence>
<evidence type="ECO:0000256" key="7">
    <source>
        <dbReference type="ARBA" id="ARBA00023002"/>
    </source>
</evidence>
<evidence type="ECO:0000256" key="12">
    <source>
        <dbReference type="PIRSR" id="PIRSR601885-3"/>
    </source>
</evidence>
<evidence type="ECO:0000256" key="9">
    <source>
        <dbReference type="ARBA" id="ARBA00023098"/>
    </source>
</evidence>
<dbReference type="GO" id="GO:0005737">
    <property type="term" value="C:cytoplasm"/>
    <property type="evidence" value="ECO:0007669"/>
    <property type="project" value="UniProtKB-SubCell"/>
</dbReference>
<dbReference type="PROSITE" id="PS50095">
    <property type="entry name" value="PLAT"/>
    <property type="match status" value="1"/>
</dbReference>
<dbReference type="InterPro" id="IPR001885">
    <property type="entry name" value="LipOase_mml"/>
</dbReference>
<dbReference type="PROSITE" id="PS51393">
    <property type="entry name" value="LIPOXYGENASE_3"/>
    <property type="match status" value="1"/>
</dbReference>
<dbReference type="InterPro" id="IPR000907">
    <property type="entry name" value="LipOase"/>
</dbReference>
<dbReference type="OrthoDB" id="407298at2759"/>
<dbReference type="Pfam" id="PF00305">
    <property type="entry name" value="Lipoxygenase"/>
    <property type="match status" value="1"/>
</dbReference>
<dbReference type="PRINTS" id="PR00087">
    <property type="entry name" value="LIPOXYGENASE"/>
</dbReference>
<feature type="domain" description="PLAT" evidence="14">
    <location>
        <begin position="2"/>
        <end position="119"/>
    </location>
</feature>
<dbReference type="PANTHER" id="PTHR11771">
    <property type="entry name" value="LIPOXYGENASE"/>
    <property type="match status" value="1"/>
</dbReference>
<dbReference type="InterPro" id="IPR001024">
    <property type="entry name" value="PLAT/LH2_dom"/>
</dbReference>
<dbReference type="SUPFAM" id="SSF48484">
    <property type="entry name" value="Lipoxigenase"/>
    <property type="match status" value="1"/>
</dbReference>
<evidence type="ECO:0000256" key="10">
    <source>
        <dbReference type="PIRSR" id="PIRSR601885-1"/>
    </source>
</evidence>
<evidence type="ECO:0000313" key="16">
    <source>
        <dbReference type="EMBL" id="KYO41253.1"/>
    </source>
</evidence>
<organism evidence="16 17">
    <name type="scientific">Alligator mississippiensis</name>
    <name type="common">American alligator</name>
    <dbReference type="NCBI Taxonomy" id="8496"/>
    <lineage>
        <taxon>Eukaryota</taxon>
        <taxon>Metazoa</taxon>
        <taxon>Chordata</taxon>
        <taxon>Craniata</taxon>
        <taxon>Vertebrata</taxon>
        <taxon>Euteleostomi</taxon>
        <taxon>Archelosauria</taxon>
        <taxon>Archosauria</taxon>
        <taxon>Crocodylia</taxon>
        <taxon>Alligatoridae</taxon>
        <taxon>Alligatorinae</taxon>
        <taxon>Alligator</taxon>
    </lineage>
</organism>
<dbReference type="Gene3D" id="3.10.450.60">
    <property type="match status" value="1"/>
</dbReference>
<dbReference type="GO" id="GO:0005506">
    <property type="term" value="F:iron ion binding"/>
    <property type="evidence" value="ECO:0007669"/>
    <property type="project" value="InterPro"/>
</dbReference>
<keyword evidence="11" id="KW-0106">Calcium</keyword>
<evidence type="ECO:0000256" key="13">
    <source>
        <dbReference type="PROSITE-ProRule" id="PRU00152"/>
    </source>
</evidence>
<evidence type="ECO:0000256" key="2">
    <source>
        <dbReference type="ARBA" id="ARBA00005189"/>
    </source>
</evidence>
<feature type="binding site" evidence="10">
    <location>
        <position position="367"/>
    </location>
    <ligand>
        <name>Fe cation</name>
        <dbReference type="ChEBI" id="CHEBI:24875"/>
        <note>catalytic</note>
    </ligand>
</feature>
<comment type="similarity">
    <text evidence="3">Belongs to the lipoxygenase family.</text>
</comment>
<dbReference type="eggNOG" id="ENOG502QVKD">
    <property type="taxonomic scope" value="Eukaryota"/>
</dbReference>
<protein>
    <recommendedName>
        <fullName evidence="18">Hydroperoxide isomerase ALOXE3</fullName>
    </recommendedName>
</protein>
<comment type="cofactor">
    <cofactor evidence="10">
        <name>Fe cation</name>
        <dbReference type="ChEBI" id="CHEBI:24875"/>
    </cofactor>
    <text evidence="10">Binds 1 Fe cation per subunit.</text>
</comment>
<dbReference type="PROSITE" id="PS00081">
    <property type="entry name" value="LIPOXYGENASE_2"/>
    <property type="match status" value="1"/>
</dbReference>
<evidence type="ECO:0000256" key="4">
    <source>
        <dbReference type="ARBA" id="ARBA00022490"/>
    </source>
</evidence>
<dbReference type="FunFam" id="2.60.60.20:FF:000002">
    <property type="entry name" value="Arachidonate 5-lipoxygenase a"/>
    <property type="match status" value="1"/>
</dbReference>
<dbReference type="KEGG" id="amj:102558959"/>
<comment type="caution">
    <text evidence="16">The sequence shown here is derived from an EMBL/GenBank/DDBJ whole genome shotgun (WGS) entry which is preliminary data.</text>
</comment>
<dbReference type="GO" id="GO:0016702">
    <property type="term" value="F:oxidoreductase activity, acting on single donors with incorporation of molecular oxygen, incorporation of two atoms of oxygen"/>
    <property type="evidence" value="ECO:0007669"/>
    <property type="project" value="InterPro"/>
</dbReference>
<keyword evidence="7" id="KW-0560">Oxidoreductase</keyword>
<evidence type="ECO:0000313" key="17">
    <source>
        <dbReference type="Proteomes" id="UP000050525"/>
    </source>
</evidence>
<dbReference type="SMART" id="SM00308">
    <property type="entry name" value="LH2"/>
    <property type="match status" value="1"/>
</dbReference>
<evidence type="ECO:0008006" key="18">
    <source>
        <dbReference type="Google" id="ProtNLM"/>
    </source>
</evidence>
<evidence type="ECO:0000256" key="8">
    <source>
        <dbReference type="ARBA" id="ARBA00023004"/>
    </source>
</evidence>
<keyword evidence="5 10" id="KW-0479">Metal-binding</keyword>
<evidence type="ECO:0000256" key="5">
    <source>
        <dbReference type="ARBA" id="ARBA00022723"/>
    </source>
</evidence>